<dbReference type="Proteomes" id="UP000019249">
    <property type="component" value="Unassembled WGS sequence"/>
</dbReference>
<feature type="transmembrane region" description="Helical" evidence="1">
    <location>
        <begin position="346"/>
        <end position="370"/>
    </location>
</feature>
<evidence type="ECO:0000313" key="2">
    <source>
        <dbReference type="EMBL" id="EUJ33742.1"/>
    </source>
</evidence>
<feature type="transmembrane region" description="Helical" evidence="1">
    <location>
        <begin position="241"/>
        <end position="261"/>
    </location>
</feature>
<feature type="transmembrane region" description="Helical" evidence="1">
    <location>
        <begin position="433"/>
        <end position="458"/>
    </location>
</feature>
<feature type="transmembrane region" description="Helical" evidence="1">
    <location>
        <begin position="164"/>
        <end position="186"/>
    </location>
</feature>
<gene>
    <name evidence="2" type="ORF">MFLO_00840</name>
</gene>
<proteinExistence type="predicted"/>
<keyword evidence="1 2" id="KW-0812">Transmembrane</keyword>
<dbReference type="RefSeq" id="WP_036095628.1">
    <property type="nucleotide sequence ID" value="NZ_AODF01000001.1"/>
</dbReference>
<feature type="transmembrane region" description="Helical" evidence="1">
    <location>
        <begin position="300"/>
        <end position="319"/>
    </location>
</feature>
<comment type="caution">
    <text evidence="2">The sequence shown here is derived from an EMBL/GenBank/DDBJ whole genome shotgun (WGS) entry which is preliminary data.</text>
</comment>
<feature type="transmembrane region" description="Helical" evidence="1">
    <location>
        <begin position="508"/>
        <end position="528"/>
    </location>
</feature>
<feature type="transmembrane region" description="Helical" evidence="1">
    <location>
        <begin position="391"/>
        <end position="413"/>
    </location>
</feature>
<feature type="transmembrane region" description="Helical" evidence="1">
    <location>
        <begin position="128"/>
        <end position="152"/>
    </location>
</feature>
<sequence>MNERTARWNILFLQYLKRDWKKIIFWIAGLGLFSGAFVPAFKEIAKGSGLIGMFETMRNPAMIAMVGPTSITHAADYTIGAMYAQEMLLFCGLFAAIISSLHVIGHTRKEEDLGLTELVRSFSVGRQANSIAVMLETLLINILLGLVIGGIMTSFQVDTITAEGAFLFGLSIAGAGILGAVIALFCAQIMPSSSGATGAALSLLGLLYILRASTDTTNVDLSTFNPMSWTYLTYPFTENHWFLLIFQLIFGLVIVLLSFWLEGKRDMGDGYLPQREGRAHAKRFLLSVPGLLFKLNKGTIFGWLVGFIVMGAAYGSIYGDMQSFLKGNDLIKQMFSHSHVSLEESFTSTIIIVMISLSAILPIAIVNKLYSEEVHRRFSQLFSTKVTRAKIYWTGMILATLAGTTAILFSSASLGGAAISSMGGSSKMAFPDFFAAGFNFFPAVLFFIGLAGFFLGWLPKFGKIGYIYLGYSFMLNYFGGILNLPNWFAKTAIQTWFPRLPVDQFDLATFLTITAISVALLILGYFGYKRRDLSEGA</sequence>
<accession>A0ABN0RIF4</accession>
<feature type="transmembrane region" description="Helical" evidence="1">
    <location>
        <begin position="193"/>
        <end position="210"/>
    </location>
</feature>
<keyword evidence="1" id="KW-1133">Transmembrane helix</keyword>
<feature type="transmembrane region" description="Helical" evidence="1">
    <location>
        <begin position="87"/>
        <end position="107"/>
    </location>
</feature>
<feature type="transmembrane region" description="Helical" evidence="1">
    <location>
        <begin position="465"/>
        <end position="488"/>
    </location>
</feature>
<keyword evidence="3" id="KW-1185">Reference proteome</keyword>
<evidence type="ECO:0000256" key="1">
    <source>
        <dbReference type="SAM" id="Phobius"/>
    </source>
</evidence>
<evidence type="ECO:0000313" key="3">
    <source>
        <dbReference type="Proteomes" id="UP000019249"/>
    </source>
</evidence>
<organism evidence="2 3">
    <name type="scientific">Listeria floridensis FSL S10-1187</name>
    <dbReference type="NCBI Taxonomy" id="1265817"/>
    <lineage>
        <taxon>Bacteria</taxon>
        <taxon>Bacillati</taxon>
        <taxon>Bacillota</taxon>
        <taxon>Bacilli</taxon>
        <taxon>Bacillales</taxon>
        <taxon>Listeriaceae</taxon>
        <taxon>Listeria</taxon>
    </lineage>
</organism>
<name>A0ABN0RIF4_9LIST</name>
<reference evidence="2 3" key="1">
    <citation type="journal article" date="2014" name="Int. J. Syst. Evol. Microbiol.">
        <title>Listeria floridensis sp. nov., Listeria aquatica sp. nov., Listeria cornellensis sp. nov., Listeria riparia sp. nov. and Listeria grandensis sp. nov., from agricultural and natural environments.</title>
        <authorList>
            <person name="den Bakker H.C."/>
            <person name="Warchocki S."/>
            <person name="Wright E.M."/>
            <person name="Allred A.F."/>
            <person name="Ahlstrom C."/>
            <person name="Manuel C.S."/>
            <person name="Stasiewicz M.J."/>
            <person name="Burrell A."/>
            <person name="Roof S."/>
            <person name="Strawn L."/>
            <person name="Fortes E.D."/>
            <person name="Nightingale K.K."/>
            <person name="Kephart D."/>
            <person name="Wiedmann M."/>
        </authorList>
    </citation>
    <scope>NUCLEOTIDE SEQUENCE [LARGE SCALE GENOMIC DNA]</scope>
    <source>
        <strain evidence="2 3">FSL S10-1187</strain>
    </source>
</reference>
<dbReference type="EMBL" id="AODF01000001">
    <property type="protein sequence ID" value="EUJ33742.1"/>
    <property type="molecule type" value="Genomic_DNA"/>
</dbReference>
<keyword evidence="1" id="KW-0472">Membrane</keyword>
<protein>
    <submittedName>
        <fullName evidence="2">Tetronasin resistance transmembrane protein</fullName>
    </submittedName>
</protein>
<feature type="transmembrane region" description="Helical" evidence="1">
    <location>
        <begin position="23"/>
        <end position="41"/>
    </location>
</feature>